<dbReference type="PANTHER" id="PTHR33884">
    <property type="entry name" value="UPF0410 PROTEIN YMGE"/>
    <property type="match status" value="1"/>
</dbReference>
<evidence type="ECO:0000256" key="1">
    <source>
        <dbReference type="ARBA" id="ARBA00004651"/>
    </source>
</evidence>
<feature type="transmembrane region" description="Helical" evidence="7">
    <location>
        <begin position="67"/>
        <end position="85"/>
    </location>
</feature>
<comment type="subcellular location">
    <subcellularLocation>
        <location evidence="1">Cell membrane</location>
        <topology evidence="1">Multi-pass membrane protein</topology>
    </subcellularLocation>
</comment>
<feature type="transmembrane region" description="Helical" evidence="7">
    <location>
        <begin position="12"/>
        <end position="33"/>
    </location>
</feature>
<keyword evidence="4 7" id="KW-0812">Transmembrane</keyword>
<gene>
    <name evidence="8" type="ORF">AB2B41_07930</name>
</gene>
<evidence type="ECO:0000256" key="5">
    <source>
        <dbReference type="ARBA" id="ARBA00022989"/>
    </source>
</evidence>
<sequence length="88" mass="8858">MEDTAGTIMGGLAGLVIIVVIGAIVGWVASLVVKGRGSGLFPDVAIGIGGALVAGYLFPIIGLPIHGILGAFLGAVILLLVVKLIRRR</sequence>
<name>A0ABV3RKL5_9RHOB</name>
<dbReference type="Proteomes" id="UP001556098">
    <property type="component" value="Unassembled WGS sequence"/>
</dbReference>
<comment type="similarity">
    <text evidence="2">Belongs to the UPF0410 family.</text>
</comment>
<evidence type="ECO:0000313" key="9">
    <source>
        <dbReference type="Proteomes" id="UP001556098"/>
    </source>
</evidence>
<comment type="caution">
    <text evidence="8">The sequence shown here is derived from an EMBL/GenBank/DDBJ whole genome shotgun (WGS) entry which is preliminary data.</text>
</comment>
<keyword evidence="5 7" id="KW-1133">Transmembrane helix</keyword>
<evidence type="ECO:0000256" key="2">
    <source>
        <dbReference type="ARBA" id="ARBA00011006"/>
    </source>
</evidence>
<evidence type="ECO:0000256" key="4">
    <source>
        <dbReference type="ARBA" id="ARBA00022692"/>
    </source>
</evidence>
<accession>A0ABV3RKL5</accession>
<protein>
    <submittedName>
        <fullName evidence="8">GlsB/YeaQ/YmgE family stress response membrane protein</fullName>
    </submittedName>
</protein>
<keyword evidence="9" id="KW-1185">Reference proteome</keyword>
<keyword evidence="3" id="KW-1003">Cell membrane</keyword>
<dbReference type="Pfam" id="PF04226">
    <property type="entry name" value="Transgly_assoc"/>
    <property type="match status" value="1"/>
</dbReference>
<proteinExistence type="inferred from homology"/>
<dbReference type="InterPro" id="IPR007341">
    <property type="entry name" value="Transgly_assoc"/>
</dbReference>
<dbReference type="PANTHER" id="PTHR33884:SF3">
    <property type="entry name" value="UPF0410 PROTEIN YMGE"/>
    <property type="match status" value="1"/>
</dbReference>
<evidence type="ECO:0000256" key="3">
    <source>
        <dbReference type="ARBA" id="ARBA00022475"/>
    </source>
</evidence>
<evidence type="ECO:0000256" key="6">
    <source>
        <dbReference type="ARBA" id="ARBA00023136"/>
    </source>
</evidence>
<feature type="transmembrane region" description="Helical" evidence="7">
    <location>
        <begin position="40"/>
        <end position="61"/>
    </location>
</feature>
<evidence type="ECO:0000256" key="7">
    <source>
        <dbReference type="SAM" id="Phobius"/>
    </source>
</evidence>
<evidence type="ECO:0000313" key="8">
    <source>
        <dbReference type="EMBL" id="MEW9919527.1"/>
    </source>
</evidence>
<dbReference type="EMBL" id="JBFNXX010000005">
    <property type="protein sequence ID" value="MEW9919527.1"/>
    <property type="molecule type" value="Genomic_DNA"/>
</dbReference>
<organism evidence="8 9">
    <name type="scientific">Sulfitobacter sediminis</name>
    <dbReference type="NCBI Taxonomy" id="3234186"/>
    <lineage>
        <taxon>Bacteria</taxon>
        <taxon>Pseudomonadati</taxon>
        <taxon>Pseudomonadota</taxon>
        <taxon>Alphaproteobacteria</taxon>
        <taxon>Rhodobacterales</taxon>
        <taxon>Roseobacteraceae</taxon>
        <taxon>Sulfitobacter</taxon>
    </lineage>
</organism>
<reference evidence="8 9" key="1">
    <citation type="submission" date="2024-07" db="EMBL/GenBank/DDBJ databases">
        <title>Marimonas sp.nov., isolated from tidal-flat sediment.</title>
        <authorList>
            <person name="Jayan J.N."/>
            <person name="Lee S.S."/>
        </authorList>
    </citation>
    <scope>NUCLEOTIDE SEQUENCE [LARGE SCALE GENOMIC DNA]</scope>
    <source>
        <strain evidence="8 9">MJW-29</strain>
    </source>
</reference>
<keyword evidence="6 7" id="KW-0472">Membrane</keyword>
<dbReference type="RefSeq" id="WP_367877235.1">
    <property type="nucleotide sequence ID" value="NZ_JBFNXX010000005.1"/>
</dbReference>